<comment type="caution">
    <text evidence="2">The sequence shown here is derived from an EMBL/GenBank/DDBJ whole genome shotgun (WGS) entry which is preliminary data.</text>
</comment>
<dbReference type="Pfam" id="PF03413">
    <property type="entry name" value="PepSY"/>
    <property type="match status" value="1"/>
</dbReference>
<evidence type="ECO:0000313" key="3">
    <source>
        <dbReference type="Proteomes" id="UP000216339"/>
    </source>
</evidence>
<evidence type="ECO:0000313" key="2">
    <source>
        <dbReference type="EMBL" id="PAP74203.1"/>
    </source>
</evidence>
<reference evidence="2 3" key="1">
    <citation type="submission" date="2016-11" db="EMBL/GenBank/DDBJ databases">
        <title>Study of marine rhodopsin-containing bacteria.</title>
        <authorList>
            <person name="Yoshizawa S."/>
            <person name="Kumagai Y."/>
            <person name="Kogure K."/>
        </authorList>
    </citation>
    <scope>NUCLEOTIDE SEQUENCE [LARGE SCALE GENOMIC DNA]</scope>
    <source>
        <strain evidence="2 3">SAORIC-28</strain>
    </source>
</reference>
<dbReference type="Gene3D" id="3.10.450.40">
    <property type="match status" value="1"/>
</dbReference>
<protein>
    <recommendedName>
        <fullName evidence="1">PepSY domain-containing protein</fullName>
    </recommendedName>
</protein>
<dbReference type="RefSeq" id="WP_095512681.1">
    <property type="nucleotide sequence ID" value="NZ_MQWD01000010.1"/>
</dbReference>
<name>A0A271ISM3_9BACT</name>
<dbReference type="OrthoDB" id="5361545at2"/>
<organism evidence="2 3">
    <name type="scientific">Rubrivirga marina</name>
    <dbReference type="NCBI Taxonomy" id="1196024"/>
    <lineage>
        <taxon>Bacteria</taxon>
        <taxon>Pseudomonadati</taxon>
        <taxon>Rhodothermota</taxon>
        <taxon>Rhodothermia</taxon>
        <taxon>Rhodothermales</taxon>
        <taxon>Rubricoccaceae</taxon>
        <taxon>Rubrivirga</taxon>
    </lineage>
</organism>
<accession>A0A271ISM3</accession>
<dbReference type="Proteomes" id="UP000216339">
    <property type="component" value="Unassembled WGS sequence"/>
</dbReference>
<evidence type="ECO:0000259" key="1">
    <source>
        <dbReference type="Pfam" id="PF03413"/>
    </source>
</evidence>
<dbReference type="AlphaFoldDB" id="A0A271ISM3"/>
<gene>
    <name evidence="2" type="ORF">BSZ37_21315</name>
</gene>
<feature type="domain" description="PepSY" evidence="1">
    <location>
        <begin position="51"/>
        <end position="107"/>
    </location>
</feature>
<proteinExistence type="predicted"/>
<dbReference type="InterPro" id="IPR025711">
    <property type="entry name" value="PepSY"/>
</dbReference>
<sequence length="112" mass="11561">MLSRVLLGVLVLAALAVGASLLSGPSDVECGPVTGTVRVADGDRLSPALARISEDDARAAALVAVPPAAVTSVDLDEEDGFLVYEVGLRHDRDEFDVVVDAGTGEVLCTERD</sequence>
<keyword evidence="3" id="KW-1185">Reference proteome</keyword>
<dbReference type="EMBL" id="MQWD01000010">
    <property type="protein sequence ID" value="PAP74203.1"/>
    <property type="molecule type" value="Genomic_DNA"/>
</dbReference>